<dbReference type="EMBL" id="JYDO01000067">
    <property type="protein sequence ID" value="KRZ73145.1"/>
    <property type="molecule type" value="Genomic_DNA"/>
</dbReference>
<name>A0A0V1MMT1_9BILA</name>
<protein>
    <recommendedName>
        <fullName evidence="1">DDE-1 domain-containing protein</fullName>
    </recommendedName>
</protein>
<dbReference type="GO" id="GO:0003676">
    <property type="term" value="F:nucleic acid binding"/>
    <property type="evidence" value="ECO:0007669"/>
    <property type="project" value="InterPro"/>
</dbReference>
<comment type="caution">
    <text evidence="2">The sequence shown here is derived from an EMBL/GenBank/DDBJ whole genome shotgun (WGS) entry which is preliminary data.</text>
</comment>
<proteinExistence type="predicted"/>
<evidence type="ECO:0000313" key="2">
    <source>
        <dbReference type="EMBL" id="KRZ73145.1"/>
    </source>
</evidence>
<keyword evidence="3" id="KW-1185">Reference proteome</keyword>
<evidence type="ECO:0000259" key="1">
    <source>
        <dbReference type="Pfam" id="PF03184"/>
    </source>
</evidence>
<dbReference type="OrthoDB" id="10517206at2759"/>
<feature type="domain" description="DDE-1" evidence="1">
    <location>
        <begin position="2"/>
        <end position="47"/>
    </location>
</feature>
<gene>
    <name evidence="2" type="ORF">T10_8142</name>
</gene>
<accession>A0A0V1MMT1</accession>
<dbReference type="Pfam" id="PF03184">
    <property type="entry name" value="DDE_1"/>
    <property type="match status" value="1"/>
</dbReference>
<reference evidence="2 3" key="1">
    <citation type="submission" date="2015-01" db="EMBL/GenBank/DDBJ databases">
        <title>Evolution of Trichinella species and genotypes.</title>
        <authorList>
            <person name="Korhonen P.K."/>
            <person name="Edoardo P."/>
            <person name="Giuseppe L.R."/>
            <person name="Gasser R.B."/>
        </authorList>
    </citation>
    <scope>NUCLEOTIDE SEQUENCE [LARGE SCALE GENOMIC DNA]</scope>
    <source>
        <strain evidence="2">ISS1980</strain>
    </source>
</reference>
<dbReference type="InterPro" id="IPR004875">
    <property type="entry name" value="DDE_SF_endonuclease_dom"/>
</dbReference>
<organism evidence="2 3">
    <name type="scientific">Trichinella papuae</name>
    <dbReference type="NCBI Taxonomy" id="268474"/>
    <lineage>
        <taxon>Eukaryota</taxon>
        <taxon>Metazoa</taxon>
        <taxon>Ecdysozoa</taxon>
        <taxon>Nematoda</taxon>
        <taxon>Enoplea</taxon>
        <taxon>Dorylaimia</taxon>
        <taxon>Trichinellida</taxon>
        <taxon>Trichinellidae</taxon>
        <taxon>Trichinella</taxon>
    </lineage>
</organism>
<dbReference type="AlphaFoldDB" id="A0A0V1MMT1"/>
<dbReference type="Proteomes" id="UP000054843">
    <property type="component" value="Unassembled WGS sequence"/>
</dbReference>
<evidence type="ECO:0000313" key="3">
    <source>
        <dbReference type="Proteomes" id="UP000054843"/>
    </source>
</evidence>
<sequence length="160" mass="18182">MLLIIDNAPCHPSCKLLDRENGLFRVVFLPSNPSLLIQPIDQTIIQTESTEILFKRGTRCQDLLCASRNKLLGYHEDCVNQSTGCDDYCTAVIEMFKKFKLSRAEVEQWLADNDTPLFEILTDDEILRAMKKMKITMSMCLISQMKGRAIQKPIPALQSA</sequence>